<sequence>HNNPFLNQERIQTISNAQNQINKLNQVKNEIKGMPNTFNYINNALKNNSKLTPTEMQAEQYYLQSTLQNIEKIVMLSGGIASNPQLV</sequence>
<evidence type="ECO:0000313" key="3">
    <source>
        <dbReference type="Proteomes" id="UP000289022"/>
    </source>
</evidence>
<evidence type="ECO:0000256" key="1">
    <source>
        <dbReference type="SAM" id="Coils"/>
    </source>
</evidence>
<evidence type="ECO:0000313" key="2">
    <source>
        <dbReference type="EMBL" id="RVZ12205.1"/>
    </source>
</evidence>
<comment type="caution">
    <text evidence="2">The sequence shown here is derived from an EMBL/GenBank/DDBJ whole genome shotgun (WGS) entry which is preliminary data.</text>
</comment>
<feature type="coiled-coil region" evidence="1">
    <location>
        <begin position="7"/>
        <end position="34"/>
    </location>
</feature>
<proteinExistence type="predicted"/>
<gene>
    <name evidence="2" type="ORF">EC518_14870</name>
</gene>
<reference evidence="2 3" key="1">
    <citation type="submission" date="2018-11" db="EMBL/GenBank/DDBJ databases">
        <title>Genetic determinants and prediction of antibiotic resistance phenotypes in Helicobacter pylori.</title>
        <authorList>
            <person name="Wagner K."/>
        </authorList>
    </citation>
    <scope>NUCLEOTIDE SEQUENCE [LARGE SCALE GENOMIC DNA]</scope>
    <source>
        <strain evidence="2 3">ZH70</strain>
    </source>
</reference>
<feature type="non-terminal residue" evidence="2">
    <location>
        <position position="1"/>
    </location>
</feature>
<protein>
    <submittedName>
        <fullName evidence="2">Uncharacterized protein</fullName>
    </submittedName>
</protein>
<name>A0A438VP83_HELPX</name>
<dbReference type="Proteomes" id="UP000289022">
    <property type="component" value="Unassembled WGS sequence"/>
</dbReference>
<dbReference type="AlphaFoldDB" id="A0A438VP83"/>
<organism evidence="2 3">
    <name type="scientific">Helicobacter pylori</name>
    <name type="common">Campylobacter pylori</name>
    <dbReference type="NCBI Taxonomy" id="210"/>
    <lineage>
        <taxon>Bacteria</taxon>
        <taxon>Pseudomonadati</taxon>
        <taxon>Campylobacterota</taxon>
        <taxon>Epsilonproteobacteria</taxon>
        <taxon>Campylobacterales</taxon>
        <taxon>Helicobacteraceae</taxon>
        <taxon>Helicobacter</taxon>
    </lineage>
</organism>
<feature type="non-terminal residue" evidence="2">
    <location>
        <position position="87"/>
    </location>
</feature>
<accession>A0A438VP83</accession>
<keyword evidence="1" id="KW-0175">Coiled coil</keyword>
<dbReference type="EMBL" id="RJGP01001576">
    <property type="protein sequence ID" value="RVZ12205.1"/>
    <property type="molecule type" value="Genomic_DNA"/>
</dbReference>